<dbReference type="InterPro" id="IPR002921">
    <property type="entry name" value="Fungal_lipase-type"/>
</dbReference>
<accession>A0A1M2VL21</accession>
<dbReference type="AlphaFoldDB" id="A0A1M2VL21"/>
<keyword evidence="8" id="KW-1185">Reference proteome</keyword>
<comment type="caution">
    <text evidence="7">The sequence shown here is derived from an EMBL/GenBank/DDBJ whole genome shotgun (WGS) entry which is preliminary data.</text>
</comment>
<comment type="similarity">
    <text evidence="2">Belongs to the AB hydrolase superfamily. Lipase family. Class 3 subfamily.</text>
</comment>
<dbReference type="EMBL" id="MNAD01001066">
    <property type="protein sequence ID" value="OJT08267.1"/>
    <property type="molecule type" value="Genomic_DNA"/>
</dbReference>
<dbReference type="OrthoDB" id="426718at2759"/>
<keyword evidence="5" id="KW-0732">Signal</keyword>
<comment type="catalytic activity">
    <reaction evidence="4">
        <text>a monoacylglycerol + H2O = glycerol + a fatty acid + H(+)</text>
        <dbReference type="Rhea" id="RHEA:15245"/>
        <dbReference type="ChEBI" id="CHEBI:15377"/>
        <dbReference type="ChEBI" id="CHEBI:15378"/>
        <dbReference type="ChEBI" id="CHEBI:17408"/>
        <dbReference type="ChEBI" id="CHEBI:17754"/>
        <dbReference type="ChEBI" id="CHEBI:28868"/>
    </reaction>
</comment>
<evidence type="ECO:0000256" key="5">
    <source>
        <dbReference type="SAM" id="SignalP"/>
    </source>
</evidence>
<name>A0A1M2VL21_TRAPU</name>
<dbReference type="InterPro" id="IPR051218">
    <property type="entry name" value="Sec_MonoDiacylglyc_Lipase"/>
</dbReference>
<keyword evidence="1" id="KW-1015">Disulfide bond</keyword>
<evidence type="ECO:0000256" key="4">
    <source>
        <dbReference type="ARBA" id="ARBA00048461"/>
    </source>
</evidence>
<dbReference type="InterPro" id="IPR029058">
    <property type="entry name" value="AB_hydrolase_fold"/>
</dbReference>
<dbReference type="Proteomes" id="UP000184267">
    <property type="component" value="Unassembled WGS sequence"/>
</dbReference>
<evidence type="ECO:0000313" key="8">
    <source>
        <dbReference type="Proteomes" id="UP000184267"/>
    </source>
</evidence>
<evidence type="ECO:0000256" key="2">
    <source>
        <dbReference type="ARBA" id="ARBA00043996"/>
    </source>
</evidence>
<gene>
    <name evidence="7" type="ORF">TRAPUB_806</name>
</gene>
<feature type="domain" description="Fungal lipase-type" evidence="6">
    <location>
        <begin position="119"/>
        <end position="244"/>
    </location>
</feature>
<protein>
    <submittedName>
        <fullName evidence="7">Lipase</fullName>
    </submittedName>
</protein>
<dbReference type="SUPFAM" id="SSF53474">
    <property type="entry name" value="alpha/beta-Hydrolases"/>
    <property type="match status" value="1"/>
</dbReference>
<evidence type="ECO:0000256" key="1">
    <source>
        <dbReference type="ARBA" id="ARBA00023157"/>
    </source>
</evidence>
<evidence type="ECO:0000259" key="6">
    <source>
        <dbReference type="Pfam" id="PF01764"/>
    </source>
</evidence>
<evidence type="ECO:0000256" key="3">
    <source>
        <dbReference type="ARBA" id="ARBA00047591"/>
    </source>
</evidence>
<dbReference type="Gene3D" id="3.40.50.1820">
    <property type="entry name" value="alpha/beta hydrolase"/>
    <property type="match status" value="1"/>
</dbReference>
<comment type="catalytic activity">
    <reaction evidence="3">
        <text>a diacylglycerol + H2O = a monoacylglycerol + a fatty acid + H(+)</text>
        <dbReference type="Rhea" id="RHEA:32731"/>
        <dbReference type="ChEBI" id="CHEBI:15377"/>
        <dbReference type="ChEBI" id="CHEBI:15378"/>
        <dbReference type="ChEBI" id="CHEBI:17408"/>
        <dbReference type="ChEBI" id="CHEBI:18035"/>
        <dbReference type="ChEBI" id="CHEBI:28868"/>
    </reaction>
</comment>
<dbReference type="PANTHER" id="PTHR45856:SF25">
    <property type="entry name" value="FUNGAL LIPASE-LIKE DOMAIN-CONTAINING PROTEIN"/>
    <property type="match status" value="1"/>
</dbReference>
<feature type="signal peptide" evidence="5">
    <location>
        <begin position="1"/>
        <end position="22"/>
    </location>
</feature>
<reference evidence="7 8" key="1">
    <citation type="submission" date="2016-10" db="EMBL/GenBank/DDBJ databases">
        <title>Genome sequence of the basidiomycete white-rot fungus Trametes pubescens.</title>
        <authorList>
            <person name="Makela M.R."/>
            <person name="Granchi Z."/>
            <person name="Peng M."/>
            <person name="De Vries R.P."/>
            <person name="Grigoriev I."/>
            <person name="Riley R."/>
            <person name="Hilden K."/>
        </authorList>
    </citation>
    <scope>NUCLEOTIDE SEQUENCE [LARGE SCALE GENOMIC DNA]</scope>
    <source>
        <strain evidence="7 8">FBCC735</strain>
    </source>
</reference>
<dbReference type="GO" id="GO:0006629">
    <property type="term" value="P:lipid metabolic process"/>
    <property type="evidence" value="ECO:0007669"/>
    <property type="project" value="InterPro"/>
</dbReference>
<dbReference type="Pfam" id="PF01764">
    <property type="entry name" value="Lipase_3"/>
    <property type="match status" value="1"/>
</dbReference>
<dbReference type="PANTHER" id="PTHR45856">
    <property type="entry name" value="ALPHA/BETA-HYDROLASES SUPERFAMILY PROTEIN"/>
    <property type="match status" value="1"/>
</dbReference>
<dbReference type="CDD" id="cd00519">
    <property type="entry name" value="Lipase_3"/>
    <property type="match status" value="1"/>
</dbReference>
<sequence>MLRFLSIASATWASFFVLDVAAFPTHPARAAAAVISLSSTELASYAPFTQFARAAYCSPSLVENWSCGDACNAIPGFQPALTGGDNAALQYYFVGYWPSQKAVVVAHEGTDPTQFLADLTDINIVQTALDSTLFPGVPSNVLVHSGFAQEHAKTAASILATTKSLLAANGASTVITVGHSLGGAVAELDALLFTLNLPSTVHVKSQTYGTPRVGNPAYATFFDSKVSDFKRINHASDPVPIVPGRGLGFQHPHGEVHIQADNSAVSCPGDDDATDAQCTIATVPNIFVGNILDHLGPYEGIFVGTLACT</sequence>
<dbReference type="STRING" id="154538.A0A1M2VL21"/>
<proteinExistence type="inferred from homology"/>
<dbReference type="OMA" id="DHANYMG"/>
<evidence type="ECO:0000313" key="7">
    <source>
        <dbReference type="EMBL" id="OJT08267.1"/>
    </source>
</evidence>
<feature type="chain" id="PRO_5013199938" evidence="5">
    <location>
        <begin position="23"/>
        <end position="309"/>
    </location>
</feature>
<organism evidence="7 8">
    <name type="scientific">Trametes pubescens</name>
    <name type="common">White-rot fungus</name>
    <dbReference type="NCBI Taxonomy" id="154538"/>
    <lineage>
        <taxon>Eukaryota</taxon>
        <taxon>Fungi</taxon>
        <taxon>Dikarya</taxon>
        <taxon>Basidiomycota</taxon>
        <taxon>Agaricomycotina</taxon>
        <taxon>Agaricomycetes</taxon>
        <taxon>Polyporales</taxon>
        <taxon>Polyporaceae</taxon>
        <taxon>Trametes</taxon>
    </lineage>
</organism>